<dbReference type="KEGG" id="tpv:TP01_0164"/>
<dbReference type="PANTHER" id="PTHR45742">
    <property type="entry name" value="COMPLEMENT COMPONENT C6"/>
    <property type="match status" value="1"/>
</dbReference>
<feature type="compositionally biased region" description="Low complexity" evidence="5">
    <location>
        <begin position="445"/>
        <end position="458"/>
    </location>
</feature>
<dbReference type="GO" id="GO:0005576">
    <property type="term" value="C:extracellular region"/>
    <property type="evidence" value="ECO:0007669"/>
    <property type="project" value="UniProtKB-SubCell"/>
</dbReference>
<evidence type="ECO:0000256" key="3">
    <source>
        <dbReference type="ARBA" id="ARBA00022852"/>
    </source>
</evidence>
<feature type="compositionally biased region" description="Basic and acidic residues" evidence="5">
    <location>
        <begin position="72"/>
        <end position="94"/>
    </location>
</feature>
<keyword evidence="9" id="KW-1185">Reference proteome</keyword>
<proteinExistence type="predicted"/>
<dbReference type="Proteomes" id="UP000001949">
    <property type="component" value="Unassembled WGS sequence"/>
</dbReference>
<feature type="compositionally biased region" description="Basic and acidic residues" evidence="5">
    <location>
        <begin position="330"/>
        <end position="350"/>
    </location>
</feature>
<name>Q4N9F0_THEPA</name>
<keyword evidence="4" id="KW-1015">Disulfide bond</keyword>
<dbReference type="STRING" id="5875.Q4N9F0"/>
<reference evidence="8 9" key="1">
    <citation type="journal article" date="2005" name="Science">
        <title>Genome sequence of Theileria parva, a bovine pathogen that transforms lymphocytes.</title>
        <authorList>
            <person name="Gardner M.J."/>
            <person name="Bishop R."/>
            <person name="Shah T."/>
            <person name="de Villiers E.P."/>
            <person name="Carlton J.M."/>
            <person name="Hall N."/>
            <person name="Ren Q."/>
            <person name="Paulsen I.T."/>
            <person name="Pain A."/>
            <person name="Berriman M."/>
            <person name="Wilson R.J.M."/>
            <person name="Sato S."/>
            <person name="Ralph S.A."/>
            <person name="Mann D.J."/>
            <person name="Xiong Z."/>
            <person name="Shallom S.J."/>
            <person name="Weidman J."/>
            <person name="Jiang L."/>
            <person name="Lynn J."/>
            <person name="Weaver B."/>
            <person name="Shoaibi A."/>
            <person name="Domingo A.R."/>
            <person name="Wasawo D."/>
            <person name="Crabtree J."/>
            <person name="Wortman J.R."/>
            <person name="Haas B."/>
            <person name="Angiuoli S.V."/>
            <person name="Creasy T.H."/>
            <person name="Lu C."/>
            <person name="Suh B."/>
            <person name="Silva J.C."/>
            <person name="Utterback T.R."/>
            <person name="Feldblyum T.V."/>
            <person name="Pertea M."/>
            <person name="Allen J."/>
            <person name="Nierman W.C."/>
            <person name="Taracha E.L.N."/>
            <person name="Salzberg S.L."/>
            <person name="White O.R."/>
            <person name="Fitzhugh H.A."/>
            <person name="Morzaria S."/>
            <person name="Venter J.C."/>
            <person name="Fraser C.M."/>
            <person name="Nene V."/>
        </authorList>
    </citation>
    <scope>NUCLEOTIDE SEQUENCE [LARGE SCALE GENOMIC DNA]</scope>
    <source>
        <strain evidence="8 9">Muguga</strain>
    </source>
</reference>
<evidence type="ECO:0000259" key="7">
    <source>
        <dbReference type="PROSITE" id="PS51412"/>
    </source>
</evidence>
<protein>
    <recommendedName>
        <fullName evidence="7">MACPF domain-containing protein</fullName>
    </recommendedName>
</protein>
<dbReference type="Pfam" id="PF01823">
    <property type="entry name" value="MACPF"/>
    <property type="match status" value="1"/>
</dbReference>
<feature type="region of interest" description="Disordered" evidence="5">
    <location>
        <begin position="148"/>
        <end position="174"/>
    </location>
</feature>
<dbReference type="InParanoid" id="Q4N9F0"/>
<dbReference type="SMART" id="SM00457">
    <property type="entry name" value="MACPF"/>
    <property type="match status" value="1"/>
</dbReference>
<dbReference type="InterPro" id="IPR020864">
    <property type="entry name" value="MACPF"/>
</dbReference>
<keyword evidence="2" id="KW-0964">Secreted</keyword>
<dbReference type="FunCoup" id="Q4N9F0">
    <property type="interactions" value="15"/>
</dbReference>
<sequence length="1182" mass="135222">MKLTIAFNILVIKVLLKVCEAILWESRKKKAQEPPKRSLGDYSEENLREFLDDKRKHKLYNKRYLPHHKQNGRRDSASFLERGSKGKNDKEMARMRQKLAKNRFKQNLPIYSDRQSDRVHNEFSNNTKDYNIDGKILGRPIHYEKHYDDKKNDYHDDEDIDEEYDEEEEKEDEFNEDFDNYVIEDDEDYEDYDDYDDYEGYEDEIRRRKTRRGRPHTRSYIQLSDRDQSYESIPRPRKSTRGGGLLNTIMSTPVRRHKNPIHQSNVSDDDISHLTEEELTQDDLQKTHPELENPEIYNLFPADDDEEDESIKIPGRDGPGPKAQDFSESVTKKLEDKHKQKQQDHRRRNDDDDEDDYSPIEPPKNNRKHRTDDEDDYSPVEPQKNNHKHRTEDEDDYSPVEHHRNSPLHPNHPDHPKNRKANNPNNPNQQKPPLHPNHPDHPNNRKANNPNNPNQQKPPLHPNHPDHPNNHRPNNPNRPGIGNNNGRHDEPDPTAIDQKPLRRKKFKDKWTEDMGSINVNVDTEPLKKMKGLTGDYDDEIPDVEGNLNRNSEHTHEIEGETAKRVTTRIDPRDPQMDWNNSGLAASMRYLGSGYDIIFGNPLGDPVVMMDQGYRNPVIRLNWEDEYLNKDGANLKEPRGSWIRPEYSCRQSETIDHVNTVDDFKKELSVDAQASYGIPYFFSFSASTGYKNFVKSTATNKVRTYITKTYCLRYVGGIVDYHSLDTTDEFKKAVEALPDKFDSHSCTIETFKSNEDDSICAETVLPWMQFIKMFGTHFTTIVHLGGKITHQVQIDKSDVLHMQQNGINVDAAVKASISPVMVDSLQGGFASTSEKASLSQSNNLKYDKQVLVIGGDGLVDSKNANSLNNWAKELYKRPMPIKIKLESIKSLLGKKRELFDEALKFYSETYGVSPDEIYKKFGKEFGIASVIEKGHQIVYSGNKSGSAICPNKTVIIMGFSLSILKKKNIVGKNEFTLHITQCPVGEEKCIVSSDNPMSESRIWAVCGEDTIPLLNQQTSSEIDEPATATCPVGYSIAYGFALSVPKGNVALNTDSYACRSGTQSCTHESTDKTATNAVWIACVENGAPQLSEISNHVVSTSSRHCSKKTKDNAYDDNSCPINSKLIAGWSLDFSEGDENFNKIDKCSKGTFGCKVDQLMKTENKCRSHYSWISCLHEQKADSL</sequence>
<feature type="chain" id="PRO_5004240868" description="MACPF domain-containing protein" evidence="6">
    <location>
        <begin position="22"/>
        <end position="1182"/>
    </location>
</feature>
<dbReference type="RefSeq" id="XP_765691.1">
    <property type="nucleotide sequence ID" value="XM_760598.1"/>
</dbReference>
<organism evidence="8 9">
    <name type="scientific">Theileria parva</name>
    <name type="common">East coast fever infection agent</name>
    <dbReference type="NCBI Taxonomy" id="5875"/>
    <lineage>
        <taxon>Eukaryota</taxon>
        <taxon>Sar</taxon>
        <taxon>Alveolata</taxon>
        <taxon>Apicomplexa</taxon>
        <taxon>Aconoidasida</taxon>
        <taxon>Piroplasmida</taxon>
        <taxon>Theileriidae</taxon>
        <taxon>Theileria</taxon>
    </lineage>
</organism>
<dbReference type="OMA" id="QSCTHES"/>
<feature type="compositionally biased region" description="Low complexity" evidence="5">
    <location>
        <begin position="421"/>
        <end position="432"/>
    </location>
</feature>
<feature type="region of interest" description="Disordered" evidence="5">
    <location>
        <begin position="301"/>
        <end position="503"/>
    </location>
</feature>
<comment type="caution">
    <text evidence="8">The sequence shown here is derived from an EMBL/GenBank/DDBJ whole genome shotgun (WGS) entry which is preliminary data.</text>
</comment>
<dbReference type="GeneID" id="3502938"/>
<comment type="subcellular location">
    <subcellularLocation>
        <location evidence="1">Secreted</location>
    </subcellularLocation>
</comment>
<evidence type="ECO:0000313" key="9">
    <source>
        <dbReference type="Proteomes" id="UP000001949"/>
    </source>
</evidence>
<feature type="signal peptide" evidence="6">
    <location>
        <begin position="1"/>
        <end position="21"/>
    </location>
</feature>
<keyword evidence="6" id="KW-0732">Signal</keyword>
<keyword evidence="3" id="KW-0204">Cytolysis</keyword>
<dbReference type="PROSITE" id="PS51412">
    <property type="entry name" value="MACPF_2"/>
    <property type="match status" value="1"/>
</dbReference>
<feature type="region of interest" description="Disordered" evidence="5">
    <location>
        <begin position="65"/>
        <end position="94"/>
    </location>
</feature>
<evidence type="ECO:0000256" key="5">
    <source>
        <dbReference type="SAM" id="MobiDB-lite"/>
    </source>
</evidence>
<evidence type="ECO:0000256" key="2">
    <source>
        <dbReference type="ARBA" id="ARBA00022525"/>
    </source>
</evidence>
<dbReference type="VEuPathDB" id="PiroplasmaDB:TpMuguga_01g00164"/>
<evidence type="ECO:0000313" key="8">
    <source>
        <dbReference type="EMBL" id="EAN33408.1"/>
    </source>
</evidence>
<dbReference type="GO" id="GO:0031640">
    <property type="term" value="P:killing of cells of another organism"/>
    <property type="evidence" value="ECO:0007669"/>
    <property type="project" value="UniProtKB-KW"/>
</dbReference>
<gene>
    <name evidence="8" type="ordered locus">TP01_0164</name>
</gene>
<feature type="compositionally biased region" description="Acidic residues" evidence="5">
    <location>
        <begin position="155"/>
        <end position="174"/>
    </location>
</feature>
<dbReference type="EMBL" id="AAGK01000001">
    <property type="protein sequence ID" value="EAN33408.1"/>
    <property type="molecule type" value="Genomic_DNA"/>
</dbReference>
<feature type="compositionally biased region" description="Low complexity" evidence="5">
    <location>
        <begin position="471"/>
        <end position="485"/>
    </location>
</feature>
<accession>Q4N9F0</accession>
<evidence type="ECO:0000256" key="1">
    <source>
        <dbReference type="ARBA" id="ARBA00004613"/>
    </source>
</evidence>
<evidence type="ECO:0000256" key="4">
    <source>
        <dbReference type="ARBA" id="ARBA00023157"/>
    </source>
</evidence>
<dbReference type="AlphaFoldDB" id="Q4N9F0"/>
<feature type="domain" description="MACPF" evidence="7">
    <location>
        <begin position="573"/>
        <end position="920"/>
    </location>
</feature>
<dbReference type="eggNOG" id="ENOG502S7UT">
    <property type="taxonomic scope" value="Eukaryota"/>
</dbReference>
<evidence type="ECO:0000256" key="6">
    <source>
        <dbReference type="SAM" id="SignalP"/>
    </source>
</evidence>
<feature type="region of interest" description="Disordered" evidence="5">
    <location>
        <begin position="209"/>
        <end position="271"/>
    </location>
</feature>
<dbReference type="PANTHER" id="PTHR45742:SF8">
    <property type="entry name" value="FLOCCULATION PROTEIN FLO11"/>
    <property type="match status" value="1"/>
</dbReference>